<comment type="caution">
    <text evidence="1">The sequence shown here is derived from an EMBL/GenBank/DDBJ whole genome shotgun (WGS) entry which is preliminary data.</text>
</comment>
<dbReference type="AlphaFoldDB" id="A0A484BN69"/>
<protein>
    <submittedName>
        <fullName evidence="1">Uncharacterized protein</fullName>
    </submittedName>
</protein>
<dbReference type="EMBL" id="LSRL02000016">
    <property type="protein sequence ID" value="TDG50316.1"/>
    <property type="molecule type" value="Genomic_DNA"/>
</dbReference>
<organism evidence="1 2">
    <name type="scientific">Drosophila navojoa</name>
    <name type="common">Fruit fly</name>
    <dbReference type="NCBI Taxonomy" id="7232"/>
    <lineage>
        <taxon>Eukaryota</taxon>
        <taxon>Metazoa</taxon>
        <taxon>Ecdysozoa</taxon>
        <taxon>Arthropoda</taxon>
        <taxon>Hexapoda</taxon>
        <taxon>Insecta</taxon>
        <taxon>Pterygota</taxon>
        <taxon>Neoptera</taxon>
        <taxon>Endopterygota</taxon>
        <taxon>Diptera</taxon>
        <taxon>Brachycera</taxon>
        <taxon>Muscomorpha</taxon>
        <taxon>Ephydroidea</taxon>
        <taxon>Drosophilidae</taxon>
        <taxon>Drosophila</taxon>
    </lineage>
</organism>
<sequence length="70" mass="7523">MIVAVSKGRRNATCYGKGYGRRNGSKQSVWVAYAQRVVGWVTCDPPCVKGNHGAPLQGVHYEPGRDSSAS</sequence>
<accession>A0A484BN69</accession>
<gene>
    <name evidence="1" type="ORF">AWZ03_003221</name>
</gene>
<evidence type="ECO:0000313" key="1">
    <source>
        <dbReference type="EMBL" id="TDG50316.1"/>
    </source>
</evidence>
<keyword evidence="2" id="KW-1185">Reference proteome</keyword>
<dbReference type="Proteomes" id="UP000295192">
    <property type="component" value="Unassembled WGS sequence"/>
</dbReference>
<evidence type="ECO:0000313" key="2">
    <source>
        <dbReference type="Proteomes" id="UP000295192"/>
    </source>
</evidence>
<proteinExistence type="predicted"/>
<reference evidence="1 2" key="1">
    <citation type="journal article" date="2019" name="J. Hered.">
        <title>An Improved Genome Assembly for Drosophila navojoa, the Basal Species in the mojavensis Cluster.</title>
        <authorList>
            <person name="Vanderlinde T."/>
            <person name="Dupim E.G."/>
            <person name="Nazario-Yepiz N.O."/>
            <person name="Carvalho A.B."/>
        </authorList>
    </citation>
    <scope>NUCLEOTIDE SEQUENCE [LARGE SCALE GENOMIC DNA]</scope>
    <source>
        <strain evidence="1">Navoj_Jal97</strain>
        <tissue evidence="1">Whole organism</tissue>
    </source>
</reference>
<name>A0A484BN69_DRONA</name>